<dbReference type="STRING" id="36022.A0A1V2L507"/>
<dbReference type="GO" id="GO:0004865">
    <property type="term" value="F:protein serine/threonine phosphatase inhibitor activity"/>
    <property type="evidence" value="ECO:0007669"/>
    <property type="project" value="UniProtKB-UniRule"/>
</dbReference>
<sequence>MIEHKSTKEQTLQQLTTCSVDSQPLNNMTSQQAPSQETRVSSLTQLEQPTTTLHLRLSAEPQEQTETTARPRVRWEEGTIDNEHMNKKKSKICCIFHPQRDFDAEDCSCDSDSSSSSSSSSSSESEGEGNSSNNGDKRKKKKRLQKLPSPNSYEVQPDYSKKKKHSHKHDQNHYDDHEHKHEKKEGDKPTN</sequence>
<feature type="compositionally biased region" description="Low complexity" evidence="3">
    <location>
        <begin position="110"/>
        <end position="134"/>
    </location>
</feature>
<evidence type="ECO:0000313" key="5">
    <source>
        <dbReference type="Proteomes" id="UP000189513"/>
    </source>
</evidence>
<dbReference type="EMBL" id="MPUK01000005">
    <property type="protein sequence ID" value="ONH66989.1"/>
    <property type="molecule type" value="Genomic_DNA"/>
</dbReference>
<proteinExistence type="inferred from homology"/>
<comment type="similarity">
    <text evidence="1 2">Belongs to the YPI1 family.</text>
</comment>
<name>A0A1V2L507_CYBFA</name>
<dbReference type="OMA" id="AYEVQPH"/>
<comment type="caution">
    <text evidence="4">The sequence shown here is derived from an EMBL/GenBank/DDBJ whole genome shotgun (WGS) entry which is preliminary data.</text>
</comment>
<dbReference type="PANTHER" id="PTHR20835">
    <property type="entry name" value="E3 UBIQUITIN-PROTEIN LIGASE PPP1R11-RELATED"/>
    <property type="match status" value="1"/>
</dbReference>
<comment type="subcellular location">
    <subcellularLocation>
        <location evidence="2">Nucleus</location>
    </subcellularLocation>
</comment>
<evidence type="ECO:0000256" key="1">
    <source>
        <dbReference type="ARBA" id="ARBA00005605"/>
    </source>
</evidence>
<dbReference type="InterPro" id="IPR011107">
    <property type="entry name" value="PPI_Ypi1"/>
</dbReference>
<accession>A0A1V2L507</accession>
<feature type="compositionally biased region" description="Basic and acidic residues" evidence="3">
    <location>
        <begin position="169"/>
        <end position="191"/>
    </location>
</feature>
<evidence type="ECO:0000256" key="2">
    <source>
        <dbReference type="RuleBase" id="RU367162"/>
    </source>
</evidence>
<keyword evidence="2" id="KW-0539">Nucleus</keyword>
<protein>
    <recommendedName>
        <fullName evidence="2">Type 1 phosphatases regulator</fullName>
    </recommendedName>
</protein>
<dbReference type="GO" id="GO:0005634">
    <property type="term" value="C:nucleus"/>
    <property type="evidence" value="ECO:0007669"/>
    <property type="project" value="UniProtKB-SubCell"/>
</dbReference>
<evidence type="ECO:0000313" key="4">
    <source>
        <dbReference type="EMBL" id="ONH66989.1"/>
    </source>
</evidence>
<dbReference type="Proteomes" id="UP000189513">
    <property type="component" value="Unassembled WGS sequence"/>
</dbReference>
<organism evidence="4 5">
    <name type="scientific">Cyberlindnera fabianii</name>
    <name type="common">Yeast</name>
    <name type="synonym">Hansenula fabianii</name>
    <dbReference type="NCBI Taxonomy" id="36022"/>
    <lineage>
        <taxon>Eukaryota</taxon>
        <taxon>Fungi</taxon>
        <taxon>Dikarya</taxon>
        <taxon>Ascomycota</taxon>
        <taxon>Saccharomycotina</taxon>
        <taxon>Saccharomycetes</taxon>
        <taxon>Phaffomycetales</taxon>
        <taxon>Phaffomycetaceae</taxon>
        <taxon>Cyberlindnera</taxon>
    </lineage>
</organism>
<dbReference type="GO" id="GO:0008157">
    <property type="term" value="F:protein phosphatase 1 binding"/>
    <property type="evidence" value="ECO:0007669"/>
    <property type="project" value="TreeGrafter"/>
</dbReference>
<reference evidence="5" key="1">
    <citation type="journal article" date="2017" name="Genome Announc.">
        <title>Genome sequences of Cyberlindnera fabianii 65, Pichia kudriavzevii 129, and Saccharomyces cerevisiae 131 isolated from fermented masau fruits in Zimbabwe.</title>
        <authorList>
            <person name="van Rijswijck I.M.H."/>
            <person name="Derks M.F.L."/>
            <person name="Abee T."/>
            <person name="de Ridder D."/>
            <person name="Smid E.J."/>
        </authorList>
    </citation>
    <scope>NUCLEOTIDE SEQUENCE [LARGE SCALE GENOMIC DNA]</scope>
    <source>
        <strain evidence="5">65</strain>
    </source>
</reference>
<dbReference type="Pfam" id="PF07491">
    <property type="entry name" value="PPI_Ypi1"/>
    <property type="match status" value="1"/>
</dbReference>
<dbReference type="PANTHER" id="PTHR20835:SF0">
    <property type="entry name" value="E3 UBIQUITIN-PROTEIN LIGASE PPP1R11"/>
    <property type="match status" value="1"/>
</dbReference>
<evidence type="ECO:0000256" key="3">
    <source>
        <dbReference type="SAM" id="MobiDB-lite"/>
    </source>
</evidence>
<gene>
    <name evidence="4" type="ORF">BON22_2942</name>
</gene>
<feature type="region of interest" description="Disordered" evidence="3">
    <location>
        <begin position="1"/>
        <end position="81"/>
    </location>
</feature>
<keyword evidence="5" id="KW-1185">Reference proteome</keyword>
<dbReference type="AlphaFoldDB" id="A0A1V2L507"/>
<comment type="function">
    <text evidence="2">Regulator of type 1 phosphatases which maintains protein phosphatase activity under strict control.</text>
</comment>
<dbReference type="VEuPathDB" id="FungiDB:BON22_2942"/>
<feature type="region of interest" description="Disordered" evidence="3">
    <location>
        <begin position="105"/>
        <end position="191"/>
    </location>
</feature>
<feature type="compositionally biased region" description="Polar residues" evidence="3">
    <location>
        <begin position="9"/>
        <end position="53"/>
    </location>
</feature>